<dbReference type="Gene3D" id="3.40.630.30">
    <property type="match status" value="1"/>
</dbReference>
<dbReference type="PANTHER" id="PTHR47443:SF3">
    <property type="entry name" value="GCN5-RELATED N-ACETYLTRANSFERASE 4, CHLOROPLASTIC"/>
    <property type="match status" value="1"/>
</dbReference>
<feature type="domain" description="N-acetyltransferase" evidence="1">
    <location>
        <begin position="33"/>
        <end position="219"/>
    </location>
</feature>
<dbReference type="CDD" id="cd04301">
    <property type="entry name" value="NAT_SF"/>
    <property type="match status" value="1"/>
</dbReference>
<sequence length="219" mass="25073">MDYSFLGFKNQPIVRERYPEKSLTQDSDPPWELTVRSAQFRDLKSLADILTTSFHSSEGWLTGWLYPFLSFGIYEDLRSRFRGASPHYHCFTAILVPGCSAIASNPTPTGLQEEITGTVEIALRSLPSGGNSPQYPYISNLAVSPNFRRRGIGRQLLLSCEPIALEWGFKEIYLHVLENNDQAKQLYWSLGYRIKRIESGCFFGLFQQPRRLLLQKSLR</sequence>
<evidence type="ECO:0000259" key="1">
    <source>
        <dbReference type="PROSITE" id="PS51186"/>
    </source>
</evidence>
<comment type="caution">
    <text evidence="2">The sequence shown here is derived from an EMBL/GenBank/DDBJ whole genome shotgun (WGS) entry which is preliminary data.</text>
</comment>
<name>A0ABT3L0F7_9CYAN</name>
<dbReference type="InterPro" id="IPR016181">
    <property type="entry name" value="Acyl_CoA_acyltransferase"/>
</dbReference>
<dbReference type="InterPro" id="IPR000182">
    <property type="entry name" value="GNAT_dom"/>
</dbReference>
<dbReference type="Proteomes" id="UP001526426">
    <property type="component" value="Unassembled WGS sequence"/>
</dbReference>
<dbReference type="RefSeq" id="WP_265262648.1">
    <property type="nucleotide sequence ID" value="NZ_JAIHOM010000005.1"/>
</dbReference>
<accession>A0ABT3L0F7</accession>
<dbReference type="SUPFAM" id="SSF55729">
    <property type="entry name" value="Acyl-CoA N-acyltransferases (Nat)"/>
    <property type="match status" value="1"/>
</dbReference>
<dbReference type="PROSITE" id="PS51186">
    <property type="entry name" value="GNAT"/>
    <property type="match status" value="1"/>
</dbReference>
<evidence type="ECO:0000313" key="3">
    <source>
        <dbReference type="Proteomes" id="UP001526426"/>
    </source>
</evidence>
<organism evidence="2 3">
    <name type="scientific">Spirulina subsalsa FACHB-351</name>
    <dbReference type="NCBI Taxonomy" id="234711"/>
    <lineage>
        <taxon>Bacteria</taxon>
        <taxon>Bacillati</taxon>
        <taxon>Cyanobacteriota</taxon>
        <taxon>Cyanophyceae</taxon>
        <taxon>Spirulinales</taxon>
        <taxon>Spirulinaceae</taxon>
        <taxon>Spirulina</taxon>
    </lineage>
</organism>
<evidence type="ECO:0000313" key="2">
    <source>
        <dbReference type="EMBL" id="MCW6034988.1"/>
    </source>
</evidence>
<proteinExistence type="predicted"/>
<dbReference type="PANTHER" id="PTHR47443">
    <property type="entry name" value="ACYL-COA N-ACYLTRANSFERASES (NAT) SUPERFAMILY PROTEIN"/>
    <property type="match status" value="1"/>
</dbReference>
<dbReference type="EMBL" id="JAIHOM010000005">
    <property type="protein sequence ID" value="MCW6034988.1"/>
    <property type="molecule type" value="Genomic_DNA"/>
</dbReference>
<dbReference type="Pfam" id="PF00583">
    <property type="entry name" value="Acetyltransf_1"/>
    <property type="match status" value="1"/>
</dbReference>
<reference evidence="2 3" key="1">
    <citation type="submission" date="2021-08" db="EMBL/GenBank/DDBJ databases">
        <title>Draft genome sequence of Spirulina subsalsa with high tolerance to salinity and hype-accumulation of phycocyanin.</title>
        <authorList>
            <person name="Pei H."/>
            <person name="Jiang L."/>
        </authorList>
    </citation>
    <scope>NUCLEOTIDE SEQUENCE [LARGE SCALE GENOMIC DNA]</scope>
    <source>
        <strain evidence="2 3">FACHB-351</strain>
    </source>
</reference>
<keyword evidence="3" id="KW-1185">Reference proteome</keyword>
<gene>
    <name evidence="2" type="ORF">K4A83_01695</name>
</gene>
<protein>
    <submittedName>
        <fullName evidence="2">GNAT family N-acetyltransferase</fullName>
    </submittedName>
</protein>